<feature type="signal peptide" evidence="2">
    <location>
        <begin position="1"/>
        <end position="20"/>
    </location>
</feature>
<keyword evidence="1" id="KW-0472">Membrane</keyword>
<dbReference type="OrthoDB" id="40902at2759"/>
<dbReference type="Pfam" id="PF22669">
    <property type="entry name" value="Exo_endo_phos2"/>
    <property type="match status" value="1"/>
</dbReference>
<dbReference type="SUPFAM" id="SSF56219">
    <property type="entry name" value="DNase I-like"/>
    <property type="match status" value="1"/>
</dbReference>
<feature type="transmembrane region" description="Helical" evidence="1">
    <location>
        <begin position="466"/>
        <end position="486"/>
    </location>
</feature>
<dbReference type="eggNOG" id="ENOG502QPIS">
    <property type="taxonomic scope" value="Eukaryota"/>
</dbReference>
<dbReference type="PANTHER" id="PTHR16320:SF1">
    <property type="entry name" value="SPHINGOMYELINASE DDB_G0288017"/>
    <property type="match status" value="1"/>
</dbReference>
<keyword evidence="1" id="KW-1133">Transmembrane helix</keyword>
<dbReference type="PANTHER" id="PTHR16320">
    <property type="entry name" value="SPHINGOMYELINASE FAMILY MEMBER"/>
    <property type="match status" value="1"/>
</dbReference>
<dbReference type="GO" id="GO:0016791">
    <property type="term" value="F:phosphatase activity"/>
    <property type="evidence" value="ECO:0007669"/>
    <property type="project" value="InterPro"/>
</dbReference>
<keyword evidence="1" id="KW-0812">Transmembrane</keyword>
<sequence>MMLGQTLATSALLFLARAYAQSSLSGSFDILTYNIAGLPEPLSGSDPVNNTPLISQRIGNFSIIHVQEDFAYHDALLFNDRHRTTTSGNVPLGSGLNTLSNYPWTDLKRETWKACWFGSGDCLTPKGFTAMRMQLAPGVNIDFYNLHAEAGDTDLDFAARQIGFQQLSNFIGAYSSGNAVVLAGDTNTRYTSAKDPARLFAEKNGMSDIWLVLEKGGVAPSPGPSIECPFPIPAGKEDNKCEQIDKIHFRGSKALKLIPKGFVNHNYQFLRPDGGPLSDHMPLQAIFDWEVSGSLRAGPEILGGRENSGYWNDVADYKGAFESPVSATVLSSITIRSGSRIDALKYSLSDGRVLNRGGSGGGDSKQLALQDGENVQKVELCTGTRNDGKKGVFWMRVETDRGHSVEAGKRTDMCTAWTRPGEGWTIAGFQGHTGTELDAVGVLWGLRGNFSYPIISAAPPTQRASFSALLFSATAAGASVAAVLMFA</sequence>
<dbReference type="GO" id="GO:0046856">
    <property type="term" value="P:phosphatidylinositol dephosphorylation"/>
    <property type="evidence" value="ECO:0007669"/>
    <property type="project" value="InterPro"/>
</dbReference>
<keyword evidence="5" id="KW-1185">Reference proteome</keyword>
<reference evidence="4 5" key="1">
    <citation type="journal article" date="2013" name="PLoS Genet.">
        <title>The genome and development-dependent transcriptomes of Pyronema confluens: a window into fungal evolution.</title>
        <authorList>
            <person name="Traeger S."/>
            <person name="Altegoer F."/>
            <person name="Freitag M."/>
            <person name="Gabaldon T."/>
            <person name="Kempken F."/>
            <person name="Kumar A."/>
            <person name="Marcet-Houben M."/>
            <person name="Poggeler S."/>
            <person name="Stajich J.E."/>
            <person name="Nowrousian M."/>
        </authorList>
    </citation>
    <scope>NUCLEOTIDE SEQUENCE [LARGE SCALE GENOMIC DNA]</scope>
    <source>
        <strain evidence="5">CBS 100304</strain>
        <tissue evidence="4">Vegetative mycelium</tissue>
    </source>
</reference>
<dbReference type="InterPro" id="IPR038772">
    <property type="entry name" value="Sph/SMPD2-like"/>
</dbReference>
<accession>U4LK03</accession>
<proteinExistence type="predicted"/>
<dbReference type="InterPro" id="IPR036691">
    <property type="entry name" value="Endo/exonu/phosph_ase_sf"/>
</dbReference>
<name>U4LK03_PYROM</name>
<dbReference type="Pfam" id="PF01419">
    <property type="entry name" value="Jacalin"/>
    <property type="match status" value="1"/>
</dbReference>
<dbReference type="SMART" id="SM00915">
    <property type="entry name" value="Jacalin"/>
    <property type="match status" value="1"/>
</dbReference>
<dbReference type="InterPro" id="IPR036404">
    <property type="entry name" value="Jacalin-like_lectin_dom_sf"/>
</dbReference>
<dbReference type="InterPro" id="IPR000300">
    <property type="entry name" value="IPPc"/>
</dbReference>
<dbReference type="GO" id="GO:0005737">
    <property type="term" value="C:cytoplasm"/>
    <property type="evidence" value="ECO:0007669"/>
    <property type="project" value="TreeGrafter"/>
</dbReference>
<dbReference type="SUPFAM" id="SSF51101">
    <property type="entry name" value="Mannose-binding lectins"/>
    <property type="match status" value="1"/>
</dbReference>
<gene>
    <name evidence="4" type="ORF">PCON_13068</name>
</gene>
<dbReference type="Gene3D" id="2.100.10.30">
    <property type="entry name" value="Jacalin-like lectin domain"/>
    <property type="match status" value="1"/>
</dbReference>
<evidence type="ECO:0000256" key="1">
    <source>
        <dbReference type="SAM" id="Phobius"/>
    </source>
</evidence>
<evidence type="ECO:0000313" key="4">
    <source>
        <dbReference type="EMBL" id="CCX32419.1"/>
    </source>
</evidence>
<dbReference type="Gene3D" id="3.60.10.10">
    <property type="entry name" value="Endonuclease/exonuclease/phosphatase"/>
    <property type="match status" value="1"/>
</dbReference>
<feature type="domain" description="Jacalin-type lectin" evidence="3">
    <location>
        <begin position="309"/>
        <end position="446"/>
    </location>
</feature>
<evidence type="ECO:0000259" key="3">
    <source>
        <dbReference type="SMART" id="SM00915"/>
    </source>
</evidence>
<dbReference type="GO" id="GO:0004767">
    <property type="term" value="F:sphingomyelin phosphodiesterase activity"/>
    <property type="evidence" value="ECO:0007669"/>
    <property type="project" value="InterPro"/>
</dbReference>
<feature type="chain" id="PRO_5004651660" evidence="2">
    <location>
        <begin position="21"/>
        <end position="487"/>
    </location>
</feature>
<dbReference type="STRING" id="1076935.U4LK03"/>
<organism evidence="4 5">
    <name type="scientific">Pyronema omphalodes (strain CBS 100304)</name>
    <name type="common">Pyronema confluens</name>
    <dbReference type="NCBI Taxonomy" id="1076935"/>
    <lineage>
        <taxon>Eukaryota</taxon>
        <taxon>Fungi</taxon>
        <taxon>Dikarya</taxon>
        <taxon>Ascomycota</taxon>
        <taxon>Pezizomycotina</taxon>
        <taxon>Pezizomycetes</taxon>
        <taxon>Pezizales</taxon>
        <taxon>Pyronemataceae</taxon>
        <taxon>Pyronema</taxon>
    </lineage>
</organism>
<dbReference type="AlphaFoldDB" id="U4LK03"/>
<dbReference type="EMBL" id="HF935844">
    <property type="protein sequence ID" value="CCX32419.1"/>
    <property type="molecule type" value="Genomic_DNA"/>
</dbReference>
<evidence type="ECO:0000313" key="5">
    <source>
        <dbReference type="Proteomes" id="UP000018144"/>
    </source>
</evidence>
<dbReference type="InterPro" id="IPR001229">
    <property type="entry name" value="Jacalin-like_lectin_dom"/>
</dbReference>
<evidence type="ECO:0000256" key="2">
    <source>
        <dbReference type="SAM" id="SignalP"/>
    </source>
</evidence>
<keyword evidence="2" id="KW-0732">Signal</keyword>
<protein>
    <submittedName>
        <fullName evidence="4">Similar to Uncharacterized protein Mb0912 acc. no. P64744</fullName>
    </submittedName>
</protein>
<dbReference type="Proteomes" id="UP000018144">
    <property type="component" value="Unassembled WGS sequence"/>
</dbReference>